<dbReference type="RefSeq" id="YP_004940299.1">
    <property type="nucleotide sequence ID" value="NC_016448.1"/>
</dbReference>
<evidence type="ECO:0000256" key="1">
    <source>
        <dbReference type="SAM" id="MobiDB-lite"/>
    </source>
</evidence>
<feature type="transmembrane region" description="Helical" evidence="2">
    <location>
        <begin position="276"/>
        <end position="298"/>
    </location>
</feature>
<keyword evidence="4" id="KW-1185">Reference proteome</keyword>
<keyword evidence="2" id="KW-0472">Membrane</keyword>
<keyword evidence="2" id="KW-1133">Transmembrane helix</keyword>
<dbReference type="KEGG" id="vg:11464360"/>
<organism evidence="3 4">
    <name type="scientific">Saimiriine betaherpesvirus 4</name>
    <dbReference type="NCBI Taxonomy" id="1535247"/>
    <lineage>
        <taxon>Viruses</taxon>
        <taxon>Duplodnaviria</taxon>
        <taxon>Heunggongvirae</taxon>
        <taxon>Peploviricota</taxon>
        <taxon>Herviviricetes</taxon>
        <taxon>Herpesvirales</taxon>
        <taxon>Orthoherpesviridae</taxon>
        <taxon>Betaherpesvirinae</taxon>
        <taxon>Cytomegalovirus</taxon>
        <taxon>Cytomegalovirus saimiriinebeta4</taxon>
    </lineage>
</organism>
<sequence>MSIPTIFLSALVTSLFLPVFANTTSTSSNNSTVTPNVTTPVAVTNLTTNVTVNSTISTVVTTPFTSTSTDEGSGDETATPSSNNSSDECEAQKWIDLLYNTTVNLTGCVLNQTWLERPHISYCDKYDVPWMVLGRDDRPLPSGKTVPLAYEGLCCVIEGQANFVFLIRHWYGGMTHHNALRVDYNCSWHTRLMPIYPMLTNFSIMAENYMATMRKHRGTSPCKGKRVYYYGLQHPDEIGFDALGHVELRIKETTFPWPKKQTSGPFEAPDKDDTPLLVYVTEFIILCGLASLFLYLILKAISGYNGIWSNFRSPQKPWEPPTRRKKRFNKR</sequence>
<dbReference type="Proteomes" id="UP000097892">
    <property type="component" value="Segment"/>
</dbReference>
<evidence type="ECO:0000313" key="3">
    <source>
        <dbReference type="EMBL" id="AEV80983.1"/>
    </source>
</evidence>
<dbReference type="EMBL" id="FJ483967">
    <property type="protein sequence ID" value="AEV80983.1"/>
    <property type="molecule type" value="Genomic_DNA"/>
</dbReference>
<accession>G8XT41</accession>
<dbReference type="OrthoDB" id="31238at10239"/>
<dbReference type="InterPro" id="IPR057753">
    <property type="entry name" value="US29-like"/>
</dbReference>
<evidence type="ECO:0000256" key="2">
    <source>
        <dbReference type="SAM" id="Phobius"/>
    </source>
</evidence>
<protein>
    <submittedName>
        <fullName evidence="3">Membrane protein A32</fullName>
    </submittedName>
</protein>
<keyword evidence="2" id="KW-0812">Transmembrane</keyword>
<gene>
    <name evidence="3" type="primary">A32</name>
</gene>
<evidence type="ECO:0000313" key="4">
    <source>
        <dbReference type="Proteomes" id="UP000097892"/>
    </source>
</evidence>
<dbReference type="GeneID" id="11464360"/>
<proteinExistence type="predicted"/>
<feature type="compositionally biased region" description="Polar residues" evidence="1">
    <location>
        <begin position="76"/>
        <end position="86"/>
    </location>
</feature>
<reference evidence="3" key="1">
    <citation type="submission" date="2011-12" db="EMBL/GenBank/DDBJ databases">
        <title>Comparative genomics of primate cytomegaloviruses.</title>
        <authorList>
            <person name="Davison A.J."/>
            <person name="Holton M."/>
            <person name="Dolan A."/>
            <person name="Dargan D.J."/>
            <person name="Gatherer D."/>
            <person name="Hayward G.S."/>
        </authorList>
    </citation>
    <scope>NUCLEOTIDE SEQUENCE [LARGE SCALE GENOMIC DNA]</scope>
    <source>
        <strain evidence="3">SqSHV</strain>
    </source>
</reference>
<dbReference type="Pfam" id="PF25728">
    <property type="entry name" value="US29"/>
    <property type="match status" value="1"/>
</dbReference>
<name>G8XT41_9BETA</name>
<feature type="region of interest" description="Disordered" evidence="1">
    <location>
        <begin position="63"/>
        <end position="87"/>
    </location>
</feature>